<dbReference type="InterPro" id="IPR007763">
    <property type="entry name" value="NDUFA12"/>
</dbReference>
<dbReference type="EMBL" id="JAUEPU010000016">
    <property type="protein sequence ID" value="KAK0495813.1"/>
    <property type="molecule type" value="Genomic_DNA"/>
</dbReference>
<feature type="region of interest" description="Disordered" evidence="2">
    <location>
        <begin position="105"/>
        <end position="185"/>
    </location>
</feature>
<accession>A0AA39Q3Y5</accession>
<dbReference type="PANTHER" id="PTHR32470">
    <property type="entry name" value="ADH DEHYDROGENASE [UBIQUINONE] 1 ALPHA SUBCOMPLEX ASSEMBLY FACTOR 2"/>
    <property type="match status" value="1"/>
</dbReference>
<dbReference type="AlphaFoldDB" id="A0AA39Q3Y5"/>
<evidence type="ECO:0008006" key="5">
    <source>
        <dbReference type="Google" id="ProtNLM"/>
    </source>
</evidence>
<dbReference type="InterPro" id="IPR052618">
    <property type="entry name" value="ComplexI_NDUFA12"/>
</dbReference>
<evidence type="ECO:0000256" key="1">
    <source>
        <dbReference type="ARBA" id="ARBA00007355"/>
    </source>
</evidence>
<comment type="caution">
    <text evidence="3">The sequence shown here is derived from an EMBL/GenBank/DDBJ whole genome shotgun (WGS) entry which is preliminary data.</text>
</comment>
<dbReference type="GO" id="GO:0005739">
    <property type="term" value="C:mitochondrion"/>
    <property type="evidence" value="ECO:0007669"/>
    <property type="project" value="TreeGrafter"/>
</dbReference>
<evidence type="ECO:0000256" key="2">
    <source>
        <dbReference type="SAM" id="MobiDB-lite"/>
    </source>
</evidence>
<organism evidence="3 4">
    <name type="scientific">Armillaria luteobubalina</name>
    <dbReference type="NCBI Taxonomy" id="153913"/>
    <lineage>
        <taxon>Eukaryota</taxon>
        <taxon>Fungi</taxon>
        <taxon>Dikarya</taxon>
        <taxon>Basidiomycota</taxon>
        <taxon>Agaricomycotina</taxon>
        <taxon>Agaricomycetes</taxon>
        <taxon>Agaricomycetidae</taxon>
        <taxon>Agaricales</taxon>
        <taxon>Marasmiineae</taxon>
        <taxon>Physalacriaceae</taxon>
        <taxon>Armillaria</taxon>
    </lineage>
</organism>
<proteinExistence type="inferred from homology"/>
<dbReference type="GO" id="GO:0045271">
    <property type="term" value="C:respiratory chain complex I"/>
    <property type="evidence" value="ECO:0007669"/>
    <property type="project" value="InterPro"/>
</dbReference>
<sequence>MSFVSRIWRLIRHPTGFVGKDLEGNMFFERHNPLQEARRTKRTVKYHNNDMWLYIGGPKRLPVQWSAWLSHTRQDPPTLQELQIDLVRQERVLRNAALIEARDREEHLRMSSGLEPGAISSRAAQAADTRLELPQEHSGETASSVSAPPPIPAREEPGPKSLPTMRSQDKYEPEPWTPRARLRGQ</sequence>
<dbReference type="Pfam" id="PF05071">
    <property type="entry name" value="NDUFA12"/>
    <property type="match status" value="1"/>
</dbReference>
<evidence type="ECO:0000313" key="3">
    <source>
        <dbReference type="EMBL" id="KAK0495813.1"/>
    </source>
</evidence>
<protein>
    <recommendedName>
        <fullName evidence="5">NADH dehydrogenase [ubiquinone] 1 alpha subcomplex subunit</fullName>
    </recommendedName>
</protein>
<evidence type="ECO:0000313" key="4">
    <source>
        <dbReference type="Proteomes" id="UP001175228"/>
    </source>
</evidence>
<dbReference type="Proteomes" id="UP001175228">
    <property type="component" value="Unassembled WGS sequence"/>
</dbReference>
<keyword evidence="4" id="KW-1185">Reference proteome</keyword>
<comment type="similarity">
    <text evidence="1">Belongs to the complex I NDUFA12 subunit family.</text>
</comment>
<dbReference type="PANTHER" id="PTHR32470:SF2">
    <property type="entry name" value="NADH DEHYDROGENASE [UBIQUINONE] 1 ALPHA SUBCOMPLEX ASSEMBLY FACTOR 2"/>
    <property type="match status" value="1"/>
</dbReference>
<name>A0AA39Q3Y5_9AGAR</name>
<reference evidence="3" key="1">
    <citation type="submission" date="2023-06" db="EMBL/GenBank/DDBJ databases">
        <authorList>
            <consortium name="Lawrence Berkeley National Laboratory"/>
            <person name="Ahrendt S."/>
            <person name="Sahu N."/>
            <person name="Indic B."/>
            <person name="Wong-Bajracharya J."/>
            <person name="Merenyi Z."/>
            <person name="Ke H.-M."/>
            <person name="Monk M."/>
            <person name="Kocsube S."/>
            <person name="Drula E."/>
            <person name="Lipzen A."/>
            <person name="Balint B."/>
            <person name="Henrissat B."/>
            <person name="Andreopoulos B."/>
            <person name="Martin F.M."/>
            <person name="Harder C.B."/>
            <person name="Rigling D."/>
            <person name="Ford K.L."/>
            <person name="Foster G.D."/>
            <person name="Pangilinan J."/>
            <person name="Papanicolaou A."/>
            <person name="Barry K."/>
            <person name="LaButti K."/>
            <person name="Viragh M."/>
            <person name="Koriabine M."/>
            <person name="Yan M."/>
            <person name="Riley R."/>
            <person name="Champramary S."/>
            <person name="Plett K.L."/>
            <person name="Tsai I.J."/>
            <person name="Slot J."/>
            <person name="Sipos G."/>
            <person name="Plett J."/>
            <person name="Nagy L.G."/>
            <person name="Grigoriev I.V."/>
        </authorList>
    </citation>
    <scope>NUCLEOTIDE SEQUENCE</scope>
    <source>
        <strain evidence="3">HWK02</strain>
    </source>
</reference>
<feature type="compositionally biased region" description="Basic and acidic residues" evidence="2">
    <location>
        <begin position="129"/>
        <end position="139"/>
    </location>
</feature>
<gene>
    <name evidence="3" type="ORF">EDD18DRAFT_1167505</name>
</gene>
<dbReference type="GO" id="GO:0032981">
    <property type="term" value="P:mitochondrial respiratory chain complex I assembly"/>
    <property type="evidence" value="ECO:0007669"/>
    <property type="project" value="TreeGrafter"/>
</dbReference>